<reference evidence="1" key="1">
    <citation type="submission" date="2023-03" db="EMBL/GenBank/DDBJ databases">
        <title>Massive genome expansion in bonnet fungi (Mycena s.s.) driven by repeated elements and novel gene families across ecological guilds.</title>
        <authorList>
            <consortium name="Lawrence Berkeley National Laboratory"/>
            <person name="Harder C.B."/>
            <person name="Miyauchi S."/>
            <person name="Viragh M."/>
            <person name="Kuo A."/>
            <person name="Thoen E."/>
            <person name="Andreopoulos B."/>
            <person name="Lu D."/>
            <person name="Skrede I."/>
            <person name="Drula E."/>
            <person name="Henrissat B."/>
            <person name="Morin E."/>
            <person name="Kohler A."/>
            <person name="Barry K."/>
            <person name="LaButti K."/>
            <person name="Morin E."/>
            <person name="Salamov A."/>
            <person name="Lipzen A."/>
            <person name="Mereny Z."/>
            <person name="Hegedus B."/>
            <person name="Baldrian P."/>
            <person name="Stursova M."/>
            <person name="Weitz H."/>
            <person name="Taylor A."/>
            <person name="Grigoriev I.V."/>
            <person name="Nagy L.G."/>
            <person name="Martin F."/>
            <person name="Kauserud H."/>
        </authorList>
    </citation>
    <scope>NUCLEOTIDE SEQUENCE</scope>
    <source>
        <strain evidence="1">CBHHK182m</strain>
    </source>
</reference>
<evidence type="ECO:0000313" key="2">
    <source>
        <dbReference type="Proteomes" id="UP001215598"/>
    </source>
</evidence>
<evidence type="ECO:0000313" key="1">
    <source>
        <dbReference type="EMBL" id="KAJ7713603.1"/>
    </source>
</evidence>
<sequence>MEGQSQWLELSVPHSVLLSSPQPWARRPRTTAPATPTVWPLFGREQEQSLDELFCTPGSRLEDVALCLLVYTSALYSRFLRFLGLQRRPLLRVLRVLNEGKPDAARPHVKILHGCAAQQRVLSAFHFYCTPQILFNQSLARCSNKAAKNLFYISMDPARVERDSPF</sequence>
<comment type="caution">
    <text evidence="1">The sequence shown here is derived from an EMBL/GenBank/DDBJ whole genome shotgun (WGS) entry which is preliminary data.</text>
</comment>
<keyword evidence="2" id="KW-1185">Reference proteome</keyword>
<dbReference type="EMBL" id="JARKIB010000340">
    <property type="protein sequence ID" value="KAJ7713603.1"/>
    <property type="molecule type" value="Genomic_DNA"/>
</dbReference>
<organism evidence="1 2">
    <name type="scientific">Mycena metata</name>
    <dbReference type="NCBI Taxonomy" id="1033252"/>
    <lineage>
        <taxon>Eukaryota</taxon>
        <taxon>Fungi</taxon>
        <taxon>Dikarya</taxon>
        <taxon>Basidiomycota</taxon>
        <taxon>Agaricomycotina</taxon>
        <taxon>Agaricomycetes</taxon>
        <taxon>Agaricomycetidae</taxon>
        <taxon>Agaricales</taxon>
        <taxon>Marasmiineae</taxon>
        <taxon>Mycenaceae</taxon>
        <taxon>Mycena</taxon>
    </lineage>
</organism>
<protein>
    <submittedName>
        <fullName evidence="1">Uncharacterized protein</fullName>
    </submittedName>
</protein>
<dbReference type="Proteomes" id="UP001215598">
    <property type="component" value="Unassembled WGS sequence"/>
</dbReference>
<name>A0AAD7H6Z1_9AGAR</name>
<proteinExistence type="predicted"/>
<dbReference type="AlphaFoldDB" id="A0AAD7H6Z1"/>
<accession>A0AAD7H6Z1</accession>
<gene>
    <name evidence="1" type="ORF">B0H16DRAFT_541523</name>
</gene>